<name>A0A1T4WRF7_9BACT</name>
<keyword evidence="3" id="KW-1185">Reference proteome</keyword>
<dbReference type="RefSeq" id="WP_139373021.1">
    <property type="nucleotide sequence ID" value="NZ_FUYE01000002.1"/>
</dbReference>
<feature type="coiled-coil region" evidence="1">
    <location>
        <begin position="269"/>
        <end position="296"/>
    </location>
</feature>
<gene>
    <name evidence="2" type="ORF">SAMN02745166_00547</name>
</gene>
<dbReference type="AlphaFoldDB" id="A0A1T4WRF7"/>
<organism evidence="2 3">
    <name type="scientific">Prosthecobacter debontii</name>
    <dbReference type="NCBI Taxonomy" id="48467"/>
    <lineage>
        <taxon>Bacteria</taxon>
        <taxon>Pseudomonadati</taxon>
        <taxon>Verrucomicrobiota</taxon>
        <taxon>Verrucomicrobiia</taxon>
        <taxon>Verrucomicrobiales</taxon>
        <taxon>Verrucomicrobiaceae</taxon>
        <taxon>Prosthecobacter</taxon>
    </lineage>
</organism>
<accession>A0A1T4WRF7</accession>
<evidence type="ECO:0000313" key="2">
    <source>
        <dbReference type="EMBL" id="SKA79829.1"/>
    </source>
</evidence>
<dbReference type="STRING" id="48467.SAMN02745166_00547"/>
<dbReference type="InterPro" id="IPR043773">
    <property type="entry name" value="JetA"/>
</dbReference>
<dbReference type="OrthoDB" id="178150at2"/>
<keyword evidence="1" id="KW-0175">Coiled coil</keyword>
<dbReference type="Pfam" id="PF18982">
    <property type="entry name" value="JetA"/>
    <property type="match status" value="1"/>
</dbReference>
<dbReference type="EMBL" id="FUYE01000002">
    <property type="protein sequence ID" value="SKA79829.1"/>
    <property type="molecule type" value="Genomic_DNA"/>
</dbReference>
<proteinExistence type="predicted"/>
<sequence>MPVEHLSQRLFASVSADFFRPLVRPSAPVYVDGADRLIEEAGEAGRLPQSDALAILREVLSQHPQVALQEDEGGGLQDIRARAGKLFNQMLQVRWIEDQAVSLNERWVIISPSLRPLMRTLRDLAESEIAELKSFADTLRGVCVTLEQRDVLNPVVTPSQELRATVHDLLQRMEHAILQLHGVEKLIHGFEKRQRETESGAETLRLFYHDFHEGQHMVCYDVLRSGGLLPRLQRARTKVRDATENLLLVQHLADGIRENRTHLDENEAWELANTQIQRLERQLAGLRLRAEAIDARVASFNRLSVQRYRYQSELRGRRPDMIKNYCDAINAVHRGKKFNELRIEPDFPLMTPEVDFFYGFASLARPRRARAQVALELGESLSAEDEAADLERLRQRQKFALTPHRAARLVARLLREHGPGVSTEGFKLESPEELLDLMAAAAYHHGIDATSGEEQRWQIQSTSREHALQPENIPLDAQAGWRVERFALVRPS</sequence>
<evidence type="ECO:0000313" key="3">
    <source>
        <dbReference type="Proteomes" id="UP000190774"/>
    </source>
</evidence>
<reference evidence="3" key="1">
    <citation type="submission" date="2017-02" db="EMBL/GenBank/DDBJ databases">
        <authorList>
            <person name="Varghese N."/>
            <person name="Submissions S."/>
        </authorList>
    </citation>
    <scope>NUCLEOTIDE SEQUENCE [LARGE SCALE GENOMIC DNA]</scope>
    <source>
        <strain evidence="3">ATCC 700200</strain>
    </source>
</reference>
<protein>
    <submittedName>
        <fullName evidence="2">Uncharacterized protein</fullName>
    </submittedName>
</protein>
<dbReference type="Proteomes" id="UP000190774">
    <property type="component" value="Unassembled WGS sequence"/>
</dbReference>
<evidence type="ECO:0000256" key="1">
    <source>
        <dbReference type="SAM" id="Coils"/>
    </source>
</evidence>